<dbReference type="InterPro" id="IPR036179">
    <property type="entry name" value="Ig-like_dom_sf"/>
</dbReference>
<protein>
    <recommendedName>
        <fullName evidence="7">Ig-like domain-containing protein</fullName>
    </recommendedName>
</protein>
<evidence type="ECO:0000256" key="6">
    <source>
        <dbReference type="ARBA" id="ARBA00043266"/>
    </source>
</evidence>
<dbReference type="GO" id="GO:0002250">
    <property type="term" value="P:adaptive immune response"/>
    <property type="evidence" value="ECO:0007669"/>
    <property type="project" value="UniProtKB-KW"/>
</dbReference>
<organism evidence="8 9">
    <name type="scientific">Neotoma lepida</name>
    <name type="common">Desert woodrat</name>
    <dbReference type="NCBI Taxonomy" id="56216"/>
    <lineage>
        <taxon>Eukaryota</taxon>
        <taxon>Metazoa</taxon>
        <taxon>Chordata</taxon>
        <taxon>Craniata</taxon>
        <taxon>Vertebrata</taxon>
        <taxon>Euteleostomi</taxon>
        <taxon>Mammalia</taxon>
        <taxon>Eutheria</taxon>
        <taxon>Euarchontoglires</taxon>
        <taxon>Glires</taxon>
        <taxon>Rodentia</taxon>
        <taxon>Myomorpha</taxon>
        <taxon>Muroidea</taxon>
        <taxon>Cricetidae</taxon>
        <taxon>Neotominae</taxon>
        <taxon>Neotoma</taxon>
    </lineage>
</organism>
<feature type="domain" description="Ig-like" evidence="7">
    <location>
        <begin position="117"/>
        <end position="226"/>
    </location>
</feature>
<gene>
    <name evidence="8" type="ORF">A6R68_22109</name>
</gene>
<dbReference type="Proteomes" id="UP000092124">
    <property type="component" value="Unassembled WGS sequence"/>
</dbReference>
<dbReference type="SUPFAM" id="SSF48726">
    <property type="entry name" value="Immunoglobulin"/>
    <property type="match status" value="3"/>
</dbReference>
<keyword evidence="4" id="KW-0675">Receptor</keyword>
<evidence type="ECO:0000259" key="7">
    <source>
        <dbReference type="PROSITE" id="PS50835"/>
    </source>
</evidence>
<keyword evidence="1" id="KW-0732">Signal</keyword>
<proteinExistence type="predicted"/>
<keyword evidence="6" id="KW-1279">T cell receptor</keyword>
<dbReference type="AlphaFoldDB" id="A0A1A6HN56"/>
<dbReference type="CDD" id="cd04983">
    <property type="entry name" value="IgV_TCR_alpha"/>
    <property type="match status" value="2"/>
</dbReference>
<dbReference type="EMBL" id="LZPO01018388">
    <property type="protein sequence ID" value="OBS79689.1"/>
    <property type="molecule type" value="Genomic_DNA"/>
</dbReference>
<name>A0A1A6HN56_NEOLE</name>
<keyword evidence="9" id="KW-1185">Reference proteome</keyword>
<feature type="domain" description="Ig-like" evidence="7">
    <location>
        <begin position="5"/>
        <end position="95"/>
    </location>
</feature>
<dbReference type="GO" id="GO:0042605">
    <property type="term" value="F:peptide antigen binding"/>
    <property type="evidence" value="ECO:0007669"/>
    <property type="project" value="TreeGrafter"/>
</dbReference>
<keyword evidence="5" id="KW-0393">Immunoglobulin domain</keyword>
<sequence length="372" mass="41845">VSSQQKVQQNPESLSVPEGAKASLNCTFSDRASQYFWWYRQQPGKGPKALVSIFSNGEKEEGRFTVYLNKDSLHVSLHIRDSQPNDSAVYFCAVSTQYSPGTCSLYPNLLWRTFGHPILSAMAKQNCKGKKGVIKRVRGMQVEQNPPSLSLHEGAGSDLRCNFSTTIRVQWFRQNPVGSLISLFFMAPGIKENGRLKSTFNSKERYSTLHIRDALLEDSGTYLCAADAQYLFQEEILMTSIGTTYKDDKVHRESQGEQVKQHPSTLSIQEGDSTVINCTYTDSTSAYFPWYKQEPGKHPQFIIDIRSNVERKQNQRLTLLLDKKAKHLSLYITATQPADSAIYFCAADTQCSPGTCSLSSNLPPELEWHPLC</sequence>
<dbReference type="InterPro" id="IPR003599">
    <property type="entry name" value="Ig_sub"/>
</dbReference>
<feature type="non-terminal residue" evidence="8">
    <location>
        <position position="1"/>
    </location>
</feature>
<dbReference type="Gene3D" id="2.60.40.10">
    <property type="entry name" value="Immunoglobulins"/>
    <property type="match status" value="3"/>
</dbReference>
<keyword evidence="2" id="KW-0391">Immunity</keyword>
<evidence type="ECO:0000256" key="4">
    <source>
        <dbReference type="ARBA" id="ARBA00023170"/>
    </source>
</evidence>
<reference evidence="8 9" key="1">
    <citation type="submission" date="2016-06" db="EMBL/GenBank/DDBJ databases">
        <title>The Draft Genome Sequence and Annotation of the Desert Woodrat Neotoma lepida.</title>
        <authorList>
            <person name="Campbell M."/>
            <person name="Oakeson K.F."/>
            <person name="Yandell M."/>
            <person name="Halpert J.R."/>
            <person name="Dearing D."/>
        </authorList>
    </citation>
    <scope>NUCLEOTIDE SEQUENCE [LARGE SCALE GENOMIC DNA]</scope>
    <source>
        <strain evidence="8">417</strain>
        <tissue evidence="8">Liver</tissue>
    </source>
</reference>
<dbReference type="GO" id="GO:0042101">
    <property type="term" value="C:T cell receptor complex"/>
    <property type="evidence" value="ECO:0007669"/>
    <property type="project" value="UniProtKB-KW"/>
</dbReference>
<dbReference type="PANTHER" id="PTHR19343">
    <property type="entry name" value="T CELL RECEPTOR ALPHA VARIABLE 1-2"/>
    <property type="match status" value="1"/>
</dbReference>
<feature type="non-terminal residue" evidence="8">
    <location>
        <position position="372"/>
    </location>
</feature>
<evidence type="ECO:0000313" key="8">
    <source>
        <dbReference type="EMBL" id="OBS79689.1"/>
    </source>
</evidence>
<dbReference type="SMART" id="SM00406">
    <property type="entry name" value="IGv"/>
    <property type="match status" value="3"/>
</dbReference>
<feature type="domain" description="Ig-like" evidence="7">
    <location>
        <begin position="257"/>
        <end position="363"/>
    </location>
</feature>
<accession>A0A1A6HN56</accession>
<dbReference type="InterPro" id="IPR013106">
    <property type="entry name" value="Ig_V-set"/>
</dbReference>
<evidence type="ECO:0000313" key="9">
    <source>
        <dbReference type="Proteomes" id="UP000092124"/>
    </source>
</evidence>
<dbReference type="SMART" id="SM00409">
    <property type="entry name" value="IG"/>
    <property type="match status" value="3"/>
</dbReference>
<dbReference type="PROSITE" id="PS50835">
    <property type="entry name" value="IG_LIKE"/>
    <property type="match status" value="3"/>
</dbReference>
<evidence type="ECO:0000256" key="5">
    <source>
        <dbReference type="ARBA" id="ARBA00023319"/>
    </source>
</evidence>
<dbReference type="PANTHER" id="PTHR19343:SF3">
    <property type="entry name" value="T CELL RECEPTOR ALPHA VARIABLE 12-2"/>
    <property type="match status" value="1"/>
</dbReference>
<comment type="caution">
    <text evidence="8">The sequence shown here is derived from an EMBL/GenBank/DDBJ whole genome shotgun (WGS) entry which is preliminary data.</text>
</comment>
<dbReference type="InterPro" id="IPR007110">
    <property type="entry name" value="Ig-like_dom"/>
</dbReference>
<keyword evidence="3" id="KW-1064">Adaptive immunity</keyword>
<evidence type="ECO:0000256" key="1">
    <source>
        <dbReference type="ARBA" id="ARBA00022729"/>
    </source>
</evidence>
<evidence type="ECO:0000256" key="2">
    <source>
        <dbReference type="ARBA" id="ARBA00022859"/>
    </source>
</evidence>
<dbReference type="STRING" id="56216.A0A1A6HN56"/>
<dbReference type="InterPro" id="IPR051006">
    <property type="entry name" value="TCR_variable_domain"/>
</dbReference>
<dbReference type="InterPro" id="IPR013783">
    <property type="entry name" value="Ig-like_fold"/>
</dbReference>
<dbReference type="OrthoDB" id="9805246at2759"/>
<dbReference type="Pfam" id="PF07686">
    <property type="entry name" value="V-set"/>
    <property type="match status" value="3"/>
</dbReference>
<evidence type="ECO:0000256" key="3">
    <source>
        <dbReference type="ARBA" id="ARBA00023130"/>
    </source>
</evidence>